<reference evidence="1" key="1">
    <citation type="submission" date="2022-07" db="EMBL/GenBank/DDBJ databases">
        <title>Phylogenomic reconstructions and comparative analyses of Kickxellomycotina fungi.</title>
        <authorList>
            <person name="Reynolds N.K."/>
            <person name="Stajich J.E."/>
            <person name="Barry K."/>
            <person name="Grigoriev I.V."/>
            <person name="Crous P."/>
            <person name="Smith M.E."/>
        </authorList>
    </citation>
    <scope>NUCLEOTIDE SEQUENCE</scope>
    <source>
        <strain evidence="1">CBS 109366</strain>
    </source>
</reference>
<proteinExistence type="predicted"/>
<accession>A0ACC1JSE9</accession>
<sequence length="297" mass="31217">MAAPGTGRLDCRVVAGRVVTTAASAYPLKIMTPRAAQAGPSAGGPALHPVAAYLLTYGGGLVHGDTVTVHVCVEPQVALVLLTQGSTKVYRTRGQPAPEEAAGQSVQTLEIGVAAGALVCVLPDPVTCFEDARYSQRQRVRLAAGASLVLLDWMTSGRMSRGERWCFARYFSVNAVCAEGGRLAIRDALLLDDPRALRDADVDALAYLLALGPAAAAIADRFRREHRDARIRPARTAAATRPDVRWSVSEVDTCGVRGVAVRAAAASTAELRAWLVGFLAPLQAAVGAAAWSMFANT</sequence>
<protein>
    <submittedName>
        <fullName evidence="1">Uncharacterized protein</fullName>
    </submittedName>
</protein>
<name>A0ACC1JSE9_9FUNG</name>
<gene>
    <name evidence="1" type="ORF">IWQ57_004398</name>
</gene>
<keyword evidence="2" id="KW-1185">Reference proteome</keyword>
<organism evidence="1 2">
    <name type="scientific">Coemansia nantahalensis</name>
    <dbReference type="NCBI Taxonomy" id="2789366"/>
    <lineage>
        <taxon>Eukaryota</taxon>
        <taxon>Fungi</taxon>
        <taxon>Fungi incertae sedis</taxon>
        <taxon>Zoopagomycota</taxon>
        <taxon>Kickxellomycotina</taxon>
        <taxon>Kickxellomycetes</taxon>
        <taxon>Kickxellales</taxon>
        <taxon>Kickxellaceae</taxon>
        <taxon>Coemansia</taxon>
    </lineage>
</organism>
<evidence type="ECO:0000313" key="1">
    <source>
        <dbReference type="EMBL" id="KAJ2766362.1"/>
    </source>
</evidence>
<dbReference type="Proteomes" id="UP001140234">
    <property type="component" value="Unassembled WGS sequence"/>
</dbReference>
<dbReference type="EMBL" id="JANBUJ010001719">
    <property type="protein sequence ID" value="KAJ2766362.1"/>
    <property type="molecule type" value="Genomic_DNA"/>
</dbReference>
<evidence type="ECO:0000313" key="2">
    <source>
        <dbReference type="Proteomes" id="UP001140234"/>
    </source>
</evidence>
<comment type="caution">
    <text evidence="1">The sequence shown here is derived from an EMBL/GenBank/DDBJ whole genome shotgun (WGS) entry which is preliminary data.</text>
</comment>